<dbReference type="InterPro" id="IPR006680">
    <property type="entry name" value="Amidohydro-rel"/>
</dbReference>
<dbReference type="EC" id="3.5.1.25" evidence="2 8"/>
<reference evidence="13" key="1">
    <citation type="submission" date="2019-11" db="EMBL/GenBank/DDBJ databases">
        <title>The nuclear and mitochondrial genomes of Frieseomelitta varia - a highly eusocial stingless bee (Meliponini) with a permanently sterile worker caste.</title>
        <authorList>
            <person name="Freitas F.C.P."/>
            <person name="Lourenco A.P."/>
            <person name="Nunes F.M.F."/>
            <person name="Paschoal A.R."/>
            <person name="Abreu F.C.P."/>
            <person name="Barbin F.O."/>
            <person name="Bataglia L."/>
            <person name="Cardoso-Junior C.A.M."/>
            <person name="Cervoni M.S."/>
            <person name="Silva S.R."/>
            <person name="Dalarmi F."/>
            <person name="Del Lama M.A."/>
            <person name="Depintor T.S."/>
            <person name="Ferreira K.M."/>
            <person name="Goria P.S."/>
            <person name="Jaskot M.C."/>
            <person name="Lago D.C."/>
            <person name="Luna-Lucena D."/>
            <person name="Moda L.M."/>
            <person name="Nascimento L."/>
            <person name="Pedrino M."/>
            <person name="Rabico F.O."/>
            <person name="Sanches F.C."/>
            <person name="Santos D.E."/>
            <person name="Santos C.G."/>
            <person name="Vieira J."/>
            <person name="Lopes T.F."/>
            <person name="Barchuk A.R."/>
            <person name="Hartfelder K."/>
            <person name="Simoes Z.L.P."/>
            <person name="Bitondi M.M.G."/>
            <person name="Pinheiro D.G."/>
        </authorList>
    </citation>
    <scope>NUCLEOTIDE SEQUENCE</scope>
    <source>
        <strain evidence="13">USP_RPSP 00005682</strain>
        <tissue evidence="13">Whole individual</tissue>
    </source>
</reference>
<dbReference type="GO" id="GO:0008448">
    <property type="term" value="F:N-acetylglucosamine-6-phosphate deacetylase activity"/>
    <property type="evidence" value="ECO:0007669"/>
    <property type="project" value="UniProtKB-UniRule"/>
</dbReference>
<feature type="active site" description="Proton donor/acceptor" evidence="9">
    <location>
        <position position="307"/>
    </location>
</feature>
<dbReference type="GO" id="GO:0006046">
    <property type="term" value="P:N-acetylglucosamine catabolic process"/>
    <property type="evidence" value="ECO:0007669"/>
    <property type="project" value="TreeGrafter"/>
</dbReference>
<comment type="caution">
    <text evidence="13">The sequence shown here is derived from an EMBL/GenBank/DDBJ whole genome shotgun (WGS) entry which is preliminary data.</text>
</comment>
<dbReference type="GO" id="GO:0046872">
    <property type="term" value="F:metal ion binding"/>
    <property type="evidence" value="ECO:0007669"/>
    <property type="project" value="UniProtKB-KW"/>
</dbReference>
<evidence type="ECO:0000256" key="9">
    <source>
        <dbReference type="PIRSR" id="PIRSR038994-1"/>
    </source>
</evidence>
<dbReference type="Proteomes" id="UP000655588">
    <property type="component" value="Unassembled WGS sequence"/>
</dbReference>
<dbReference type="PIRSF" id="PIRSF038994">
    <property type="entry name" value="NagA"/>
    <property type="match status" value="1"/>
</dbReference>
<dbReference type="GO" id="GO:0106279">
    <property type="term" value="P:negative regulation of UDP-N-acetylglucosamine biosynthetic process"/>
    <property type="evidence" value="ECO:0007669"/>
    <property type="project" value="UniProtKB-ARBA"/>
</dbReference>
<dbReference type="PANTHER" id="PTHR11113">
    <property type="entry name" value="N-ACETYLGLUCOSAMINE-6-PHOSPHATE DEACETYLASE"/>
    <property type="match status" value="1"/>
</dbReference>
<dbReference type="CDD" id="cd00854">
    <property type="entry name" value="NagA"/>
    <property type="match status" value="1"/>
</dbReference>
<dbReference type="InterPro" id="IPR003764">
    <property type="entry name" value="GlcNAc_6-P_deAcase"/>
</dbReference>
<evidence type="ECO:0000256" key="7">
    <source>
        <dbReference type="ARBA" id="ARBA00047647"/>
    </source>
</evidence>
<feature type="binding site" evidence="11">
    <location>
        <position position="140"/>
    </location>
    <ligand>
        <name>Zn(2+)</name>
        <dbReference type="ChEBI" id="CHEBI:29105"/>
    </ligand>
</feature>
<dbReference type="InterPro" id="IPR011059">
    <property type="entry name" value="Metal-dep_hydrolase_composite"/>
</dbReference>
<dbReference type="SUPFAM" id="SSF51338">
    <property type="entry name" value="Composite domain of metallo-dependent hydrolases"/>
    <property type="match status" value="1"/>
</dbReference>
<dbReference type="FunFam" id="3.20.20.140:FF:000023">
    <property type="entry name" value="N-acetylglucosamine-6-phosphate deacetylase"/>
    <property type="match status" value="1"/>
</dbReference>
<evidence type="ECO:0000256" key="1">
    <source>
        <dbReference type="ARBA" id="ARBA00010716"/>
    </source>
</evidence>
<organism evidence="13 14">
    <name type="scientific">Frieseomelitta varia</name>
    <dbReference type="NCBI Taxonomy" id="561572"/>
    <lineage>
        <taxon>Eukaryota</taxon>
        <taxon>Metazoa</taxon>
        <taxon>Ecdysozoa</taxon>
        <taxon>Arthropoda</taxon>
        <taxon>Hexapoda</taxon>
        <taxon>Insecta</taxon>
        <taxon>Pterygota</taxon>
        <taxon>Neoptera</taxon>
        <taxon>Endopterygota</taxon>
        <taxon>Hymenoptera</taxon>
        <taxon>Apocrita</taxon>
        <taxon>Aculeata</taxon>
        <taxon>Apoidea</taxon>
        <taxon>Anthophila</taxon>
        <taxon>Apidae</taxon>
        <taxon>Frieseomelitta</taxon>
    </lineage>
</organism>
<feature type="domain" description="Amidohydrolase-related" evidence="12">
    <location>
        <begin position="60"/>
        <end position="402"/>
    </location>
</feature>
<evidence type="ECO:0000259" key="12">
    <source>
        <dbReference type="Pfam" id="PF01979"/>
    </source>
</evidence>
<dbReference type="GO" id="GO:0019262">
    <property type="term" value="P:N-acetylneuraminate catabolic process"/>
    <property type="evidence" value="ECO:0007669"/>
    <property type="project" value="UniProtKB-ARBA"/>
</dbReference>
<dbReference type="Gene3D" id="2.30.40.10">
    <property type="entry name" value="Urease, subunit C, domain 1"/>
    <property type="match status" value="1"/>
</dbReference>
<accession>A0A833W3U1</accession>
<feature type="binding site" evidence="10">
    <location>
        <position position="151"/>
    </location>
    <ligand>
        <name>substrate</name>
    </ligand>
</feature>
<dbReference type="NCBIfam" id="TIGR00221">
    <property type="entry name" value="nagA"/>
    <property type="match status" value="1"/>
</dbReference>
<dbReference type="InterPro" id="IPR032466">
    <property type="entry name" value="Metal_Hydrolase"/>
</dbReference>
<evidence type="ECO:0000256" key="8">
    <source>
        <dbReference type="PIRNR" id="PIRNR038994"/>
    </source>
</evidence>
<protein>
    <recommendedName>
        <fullName evidence="3 8">N-acetylglucosamine-6-phosphate deacetylase</fullName>
        <ecNumber evidence="2 8">3.5.1.25</ecNumber>
    </recommendedName>
</protein>
<comment type="cofactor">
    <cofactor evidence="11">
        <name>a divalent metal cation</name>
        <dbReference type="ChEBI" id="CHEBI:60240"/>
    </cofactor>
    <text evidence="11">Binds 1 divalent metal cation per subunit.</text>
</comment>
<keyword evidence="14" id="KW-1185">Reference proteome</keyword>
<evidence type="ECO:0000256" key="4">
    <source>
        <dbReference type="ARBA" id="ARBA00022723"/>
    </source>
</evidence>
<evidence type="ECO:0000256" key="11">
    <source>
        <dbReference type="PIRSR" id="PIRSR038994-3"/>
    </source>
</evidence>
<feature type="binding site" evidence="10">
    <location>
        <begin position="231"/>
        <end position="232"/>
    </location>
    <ligand>
        <name>substrate</name>
    </ligand>
</feature>
<proteinExistence type="inferred from homology"/>
<sequence length="424" mass="46723">MSREDQQILKQFYNCWVLRNGKILNEDLWVRDGKIVDPEKIFYDEKIKPHVRIDCNGALISPGYIDLQINGGFGIDFTHNINNVQEGINKVAKRLLEFGVTSFCPTLVTSPSETYHKILPNIKKTKGGRHGAAVLGVHLEGPFISSSKKGAHSENYIKQFEKGFKSLTDMYGSLENVCLVTLAPELPNAQSVITELCKRNITVSLGHSVANLKEGEEAVKSGASFITHLFNAMLPVITKYTTCLLFYEMYKIFHHRDPGLVGLLTSDQVHPGKTIHYGIIADGIHTHPAALRIAHRTHPKGLVLVTDALSALGLQEGVYQLGQLKIEMRSGRAYIAGTNTLCGSTAEMSKCVRHFKEVTGCSIVEALEAATLHPATTLGIEKTKGVLNYGADADINYCQHGYRENVYTAITNAMSIVSKVYYSG</sequence>
<keyword evidence="4 11" id="KW-0479">Metal-binding</keyword>
<dbReference type="PANTHER" id="PTHR11113:SF14">
    <property type="entry name" value="N-ACETYLGLUCOSAMINE-6-PHOSPHATE DEACETYLASE"/>
    <property type="match status" value="1"/>
</dbReference>
<evidence type="ECO:0000256" key="2">
    <source>
        <dbReference type="ARBA" id="ARBA00011899"/>
    </source>
</evidence>
<evidence type="ECO:0000313" key="14">
    <source>
        <dbReference type="Proteomes" id="UP000655588"/>
    </source>
</evidence>
<comment type="similarity">
    <text evidence="1 8">Belongs to the metallo-dependent hydrolases superfamily. NagA family.</text>
</comment>
<evidence type="ECO:0000256" key="3">
    <source>
        <dbReference type="ARBA" id="ARBA00018029"/>
    </source>
</evidence>
<feature type="binding site" evidence="10">
    <location>
        <position position="256"/>
    </location>
    <ligand>
        <name>substrate</name>
    </ligand>
</feature>
<keyword evidence="5 8" id="KW-0378">Hydrolase</keyword>
<dbReference type="Gene3D" id="3.20.20.140">
    <property type="entry name" value="Metal-dependent hydrolases"/>
    <property type="match status" value="1"/>
</dbReference>
<feature type="binding site" evidence="10">
    <location>
        <begin position="341"/>
        <end position="343"/>
    </location>
    <ligand>
        <name>substrate</name>
    </ligand>
</feature>
<dbReference type="EMBL" id="WNWW01001020">
    <property type="protein sequence ID" value="KAF3419983.1"/>
    <property type="molecule type" value="Genomic_DNA"/>
</dbReference>
<name>A0A833W3U1_9HYME</name>
<feature type="binding site" evidence="10">
    <location>
        <position position="285"/>
    </location>
    <ligand>
        <name>substrate</name>
    </ligand>
</feature>
<gene>
    <name evidence="13" type="ORF">E2986_04273</name>
</gene>
<dbReference type="SUPFAM" id="SSF51556">
    <property type="entry name" value="Metallo-dependent hydrolases"/>
    <property type="match status" value="1"/>
</dbReference>
<comment type="catalytic activity">
    <reaction evidence="7 8">
        <text>N-acetyl-D-glucosamine 6-phosphate + H2O = D-glucosamine 6-phosphate + acetate</text>
        <dbReference type="Rhea" id="RHEA:22936"/>
        <dbReference type="ChEBI" id="CHEBI:15377"/>
        <dbReference type="ChEBI" id="CHEBI:30089"/>
        <dbReference type="ChEBI" id="CHEBI:57513"/>
        <dbReference type="ChEBI" id="CHEBI:58725"/>
        <dbReference type="EC" id="3.5.1.25"/>
    </reaction>
</comment>
<dbReference type="AlphaFoldDB" id="A0A833W3U1"/>
<evidence type="ECO:0000256" key="10">
    <source>
        <dbReference type="PIRSR" id="PIRSR038994-2"/>
    </source>
</evidence>
<evidence type="ECO:0000256" key="6">
    <source>
        <dbReference type="ARBA" id="ARBA00023277"/>
    </source>
</evidence>
<dbReference type="Pfam" id="PF01979">
    <property type="entry name" value="Amidohydro_1"/>
    <property type="match status" value="1"/>
</dbReference>
<keyword evidence="6 8" id="KW-0119">Carbohydrate metabolism</keyword>
<feature type="binding site" evidence="11">
    <location>
        <position position="228"/>
    </location>
    <ligand>
        <name>Zn(2+)</name>
        <dbReference type="ChEBI" id="CHEBI:29105"/>
    </ligand>
</feature>
<evidence type="ECO:0000313" key="13">
    <source>
        <dbReference type="EMBL" id="KAF3419983.1"/>
    </source>
</evidence>
<feature type="binding site" evidence="11">
    <location>
        <position position="207"/>
    </location>
    <ligand>
        <name>Zn(2+)</name>
        <dbReference type="ChEBI" id="CHEBI:29105"/>
    </ligand>
</feature>
<evidence type="ECO:0000256" key="5">
    <source>
        <dbReference type="ARBA" id="ARBA00022801"/>
    </source>
</evidence>